<dbReference type="InterPro" id="IPR050082">
    <property type="entry name" value="RNA_methyltr_RlmE"/>
</dbReference>
<gene>
    <name evidence="6" type="ORF">MNBD_GAMMA07-1253</name>
</gene>
<dbReference type="PIRSF" id="PIRSF005461">
    <property type="entry name" value="23S_rRNA_mtase"/>
    <property type="match status" value="1"/>
</dbReference>
<reference evidence="6" key="1">
    <citation type="submission" date="2018-06" db="EMBL/GenBank/DDBJ databases">
        <authorList>
            <person name="Zhirakovskaya E."/>
        </authorList>
    </citation>
    <scope>NUCLEOTIDE SEQUENCE</scope>
</reference>
<keyword evidence="3 6" id="KW-0808">Transferase</keyword>
<name>A0A3B0WL49_9ZZZZ</name>
<evidence type="ECO:0000256" key="4">
    <source>
        <dbReference type="ARBA" id="ARBA00022691"/>
    </source>
</evidence>
<dbReference type="PANTHER" id="PTHR10920">
    <property type="entry name" value="RIBOSOMAL RNA METHYLTRANSFERASE"/>
    <property type="match status" value="1"/>
</dbReference>
<accession>A0A3B0WL49</accession>
<dbReference type="EC" id="2.1.1.166" evidence="6"/>
<keyword evidence="4" id="KW-0949">S-adenosyl-L-methionine</keyword>
<evidence type="ECO:0000256" key="3">
    <source>
        <dbReference type="ARBA" id="ARBA00022679"/>
    </source>
</evidence>
<keyword evidence="1" id="KW-0698">rRNA processing</keyword>
<dbReference type="NCBIfam" id="NF008390">
    <property type="entry name" value="PRK11188.1"/>
    <property type="match status" value="1"/>
</dbReference>
<evidence type="ECO:0000313" key="6">
    <source>
        <dbReference type="EMBL" id="VAW56728.1"/>
    </source>
</evidence>
<dbReference type="GO" id="GO:0008650">
    <property type="term" value="F:rRNA (uridine-2'-O-)-methyltransferase activity"/>
    <property type="evidence" value="ECO:0007669"/>
    <property type="project" value="TreeGrafter"/>
</dbReference>
<sequence length="206" mass="23097">MARSKSSGNWLKEHFDDEFVKQSQKEGYRSRAVYKLKEIDEKDYLLKPASVVIDLGAAPGSWCEYVVRKLKGRGRIIALDILPMDVMEGVEIITGDFLEEKVFDELLNILGSDQPDLVICDMAPNMSGQQAVDIPRAMYMAELALDLSQQVLKPGGGLLVKLFQGEGFDAYVKQMRVQFNRVVMRKPKASRARSKEVYGLATGFKG</sequence>
<proteinExistence type="inferred from homology"/>
<dbReference type="AlphaFoldDB" id="A0A3B0WL49"/>
<keyword evidence="2 6" id="KW-0489">Methyltransferase</keyword>
<dbReference type="EMBL" id="UOFF01000274">
    <property type="protein sequence ID" value="VAW56728.1"/>
    <property type="molecule type" value="Genomic_DNA"/>
</dbReference>
<dbReference type="SUPFAM" id="SSF53335">
    <property type="entry name" value="S-adenosyl-L-methionine-dependent methyltransferases"/>
    <property type="match status" value="1"/>
</dbReference>
<evidence type="ECO:0000259" key="5">
    <source>
        <dbReference type="Pfam" id="PF01728"/>
    </source>
</evidence>
<dbReference type="Pfam" id="PF01728">
    <property type="entry name" value="FtsJ"/>
    <property type="match status" value="1"/>
</dbReference>
<protein>
    <submittedName>
        <fullName evidence="6">23S rRNA (Uridine(2552)-2'-O)-methyltransferase</fullName>
        <ecNumber evidence="6">2.1.1.166</ecNumber>
    </submittedName>
</protein>
<dbReference type="PANTHER" id="PTHR10920:SF18">
    <property type="entry name" value="RRNA METHYLTRANSFERASE 2, MITOCHONDRIAL"/>
    <property type="match status" value="1"/>
</dbReference>
<feature type="domain" description="Ribosomal RNA methyltransferase FtsJ" evidence="5">
    <location>
        <begin position="28"/>
        <end position="204"/>
    </location>
</feature>
<dbReference type="InterPro" id="IPR002877">
    <property type="entry name" value="RNA_MeTrfase_FtsJ_dom"/>
</dbReference>
<dbReference type="InterPro" id="IPR015507">
    <property type="entry name" value="rRNA-MeTfrase_E"/>
</dbReference>
<evidence type="ECO:0000256" key="2">
    <source>
        <dbReference type="ARBA" id="ARBA00022603"/>
    </source>
</evidence>
<evidence type="ECO:0000256" key="1">
    <source>
        <dbReference type="ARBA" id="ARBA00022552"/>
    </source>
</evidence>
<dbReference type="HAMAP" id="MF_01547">
    <property type="entry name" value="RNA_methyltr_E"/>
    <property type="match status" value="1"/>
</dbReference>
<dbReference type="InterPro" id="IPR029063">
    <property type="entry name" value="SAM-dependent_MTases_sf"/>
</dbReference>
<dbReference type="FunFam" id="3.40.50.150:FF:000005">
    <property type="entry name" value="Ribosomal RNA large subunit methyltransferase E"/>
    <property type="match status" value="1"/>
</dbReference>
<organism evidence="6">
    <name type="scientific">hydrothermal vent metagenome</name>
    <dbReference type="NCBI Taxonomy" id="652676"/>
    <lineage>
        <taxon>unclassified sequences</taxon>
        <taxon>metagenomes</taxon>
        <taxon>ecological metagenomes</taxon>
    </lineage>
</organism>
<dbReference type="Gene3D" id="3.40.50.150">
    <property type="entry name" value="Vaccinia Virus protein VP39"/>
    <property type="match status" value="1"/>
</dbReference>